<evidence type="ECO:0000313" key="1">
    <source>
        <dbReference type="EMBL" id="WOX26316.1"/>
    </source>
</evidence>
<protein>
    <submittedName>
        <fullName evidence="1">Uncharacterized protein</fullName>
    </submittedName>
</protein>
<gene>
    <name evidence="1" type="ORF">R2D22_35020</name>
</gene>
<dbReference type="Proteomes" id="UP001301731">
    <property type="component" value="Chromosome"/>
</dbReference>
<accession>A0ABZ0M4G0</accession>
<evidence type="ECO:0000313" key="2">
    <source>
        <dbReference type="Proteomes" id="UP001301731"/>
    </source>
</evidence>
<name>A0ABZ0M4G0_9ACTN</name>
<proteinExistence type="predicted"/>
<reference evidence="1 2" key="1">
    <citation type="submission" date="2023-10" db="EMBL/GenBank/DDBJ databases">
        <title>The genome sequence of Streptomyces sp. HUAS YS2.</title>
        <authorList>
            <person name="Mo P."/>
        </authorList>
    </citation>
    <scope>NUCLEOTIDE SEQUENCE [LARGE SCALE GENOMIC DNA]</scope>
    <source>
        <strain evidence="1 2">HUAS YS2</strain>
    </source>
</reference>
<dbReference type="EMBL" id="CP137573">
    <property type="protein sequence ID" value="WOX26316.1"/>
    <property type="molecule type" value="Genomic_DNA"/>
</dbReference>
<keyword evidence="2" id="KW-1185">Reference proteome</keyword>
<sequence>MHLDGAAELFSALEWTRAQGHQLPEPLRSLLIEHIRAGGTDAMRFRMRRGYYDAQRTV</sequence>
<organism evidence="1 2">
    <name type="scientific">Streptomyces solicathayae</name>
    <dbReference type="NCBI Taxonomy" id="3081768"/>
    <lineage>
        <taxon>Bacteria</taxon>
        <taxon>Bacillati</taxon>
        <taxon>Actinomycetota</taxon>
        <taxon>Actinomycetes</taxon>
        <taxon>Kitasatosporales</taxon>
        <taxon>Streptomycetaceae</taxon>
        <taxon>Streptomyces</taxon>
    </lineage>
</organism>
<dbReference type="RefSeq" id="WP_318109286.1">
    <property type="nucleotide sequence ID" value="NZ_CP137573.1"/>
</dbReference>